<feature type="domain" description="HTH lysR-type" evidence="5">
    <location>
        <begin position="10"/>
        <end position="67"/>
    </location>
</feature>
<dbReference type="PANTHER" id="PTHR30118:SF15">
    <property type="entry name" value="TRANSCRIPTIONAL REGULATORY PROTEIN"/>
    <property type="match status" value="1"/>
</dbReference>
<keyword evidence="7" id="KW-1185">Reference proteome</keyword>
<dbReference type="SUPFAM" id="SSF53850">
    <property type="entry name" value="Periplasmic binding protein-like II"/>
    <property type="match status" value="1"/>
</dbReference>
<sequence length="309" mass="33811">MINERQLRHVDLNLLVTFLVLMRERSVSRAAACLFIGQPAASAALARLREQFGDELLVRTAAGMVPTQRALALEAALSPLVAQMQASLFAASGFDPASAQHTFTLGMPDWVEIWLLPRLFERVRTQAPGIRLAIKASDPFSFTRMLEEDAIDVAVGPAVQGPRWQKTRALRTLAFRCLYDRRRTGIAGKLTLARYLAQPHVLVSYRAVFDSAADALLAEQGLRREVLLTTPRFATLPGILRGSRAIATVPEVLAERWADTTLAAAPVPFALPGFVAMAAWHARRDSDPALAWLLDQIEAAAQAEPGGRD</sequence>
<evidence type="ECO:0000313" key="7">
    <source>
        <dbReference type="Proteomes" id="UP000321323"/>
    </source>
</evidence>
<dbReference type="Pfam" id="PF00126">
    <property type="entry name" value="HTH_1"/>
    <property type="match status" value="1"/>
</dbReference>
<dbReference type="InterPro" id="IPR005119">
    <property type="entry name" value="LysR_subst-bd"/>
</dbReference>
<dbReference type="InterPro" id="IPR000847">
    <property type="entry name" value="LysR_HTH_N"/>
</dbReference>
<dbReference type="Gene3D" id="3.40.190.10">
    <property type="entry name" value="Periplasmic binding protein-like II"/>
    <property type="match status" value="2"/>
</dbReference>
<proteinExistence type="inferred from homology"/>
<dbReference type="InterPro" id="IPR036388">
    <property type="entry name" value="WH-like_DNA-bd_sf"/>
</dbReference>
<accession>A0ABZ1UQT2</accession>
<evidence type="ECO:0000256" key="3">
    <source>
        <dbReference type="ARBA" id="ARBA00023125"/>
    </source>
</evidence>
<comment type="similarity">
    <text evidence="1">Belongs to the LysR transcriptional regulatory family.</text>
</comment>
<gene>
    <name evidence="6" type="ORF">E7V67_008455</name>
</gene>
<name>A0ABZ1UQT2_9BURK</name>
<dbReference type="PROSITE" id="PS50931">
    <property type="entry name" value="HTH_LYSR"/>
    <property type="match status" value="1"/>
</dbReference>
<keyword evidence="3" id="KW-0238">DNA-binding</keyword>
<organism evidence="6 7">
    <name type="scientific">[Empedobacter] haloabium</name>
    <dbReference type="NCBI Taxonomy" id="592317"/>
    <lineage>
        <taxon>Bacteria</taxon>
        <taxon>Pseudomonadati</taxon>
        <taxon>Pseudomonadota</taxon>
        <taxon>Betaproteobacteria</taxon>
        <taxon>Burkholderiales</taxon>
        <taxon>Oxalobacteraceae</taxon>
        <taxon>Telluria group</taxon>
        <taxon>Telluria group incertae sedis</taxon>
    </lineage>
</organism>
<evidence type="ECO:0000313" key="6">
    <source>
        <dbReference type="EMBL" id="WUR15122.1"/>
    </source>
</evidence>
<dbReference type="CDD" id="cd08464">
    <property type="entry name" value="PBP2_DntR_like_2"/>
    <property type="match status" value="1"/>
</dbReference>
<keyword evidence="4" id="KW-0804">Transcription</keyword>
<evidence type="ECO:0000256" key="1">
    <source>
        <dbReference type="ARBA" id="ARBA00009437"/>
    </source>
</evidence>
<dbReference type="Proteomes" id="UP000321323">
    <property type="component" value="Chromosome"/>
</dbReference>
<keyword evidence="2" id="KW-0805">Transcription regulation</keyword>
<evidence type="ECO:0000256" key="2">
    <source>
        <dbReference type="ARBA" id="ARBA00023015"/>
    </source>
</evidence>
<dbReference type="SUPFAM" id="SSF46785">
    <property type="entry name" value="Winged helix' DNA-binding domain"/>
    <property type="match status" value="1"/>
</dbReference>
<dbReference type="PRINTS" id="PR00039">
    <property type="entry name" value="HTHLYSR"/>
</dbReference>
<dbReference type="InterPro" id="IPR036390">
    <property type="entry name" value="WH_DNA-bd_sf"/>
</dbReference>
<dbReference type="PANTHER" id="PTHR30118">
    <property type="entry name" value="HTH-TYPE TRANSCRIPTIONAL REGULATOR LEUO-RELATED"/>
    <property type="match status" value="1"/>
</dbReference>
<dbReference type="EMBL" id="CP136508">
    <property type="protein sequence ID" value="WUR15122.1"/>
    <property type="molecule type" value="Genomic_DNA"/>
</dbReference>
<reference evidence="6 7" key="1">
    <citation type="journal article" date="2019" name="Int. J. Syst. Evol. Microbiol.">
        <title>The Draft Whole-Genome Sequence of the Antibiotic Producer Empedobacter haloabium ATCC 31962 Provides Indications for Its Taxonomic Reclassification.</title>
        <authorList>
            <person name="Miess H."/>
            <person name="Arlt P."/>
            <person name="Apel A.K."/>
            <person name="Weber T."/>
            <person name="Nieselt K."/>
            <person name="Hanssen F."/>
            <person name="Czemmel S."/>
            <person name="Nahnsen S."/>
            <person name="Gross H."/>
        </authorList>
    </citation>
    <scope>NUCLEOTIDE SEQUENCE [LARGE SCALE GENOMIC DNA]</scope>
    <source>
        <strain evidence="6 7">ATCC 31962</strain>
    </source>
</reference>
<dbReference type="Pfam" id="PF03466">
    <property type="entry name" value="LysR_substrate"/>
    <property type="match status" value="1"/>
</dbReference>
<dbReference type="InterPro" id="IPR050389">
    <property type="entry name" value="LysR-type_TF"/>
</dbReference>
<protein>
    <submittedName>
        <fullName evidence="6">LysR family transcriptional regulator</fullName>
    </submittedName>
</protein>
<evidence type="ECO:0000256" key="4">
    <source>
        <dbReference type="ARBA" id="ARBA00023163"/>
    </source>
</evidence>
<evidence type="ECO:0000259" key="5">
    <source>
        <dbReference type="PROSITE" id="PS50931"/>
    </source>
</evidence>
<dbReference type="Gene3D" id="1.10.10.10">
    <property type="entry name" value="Winged helix-like DNA-binding domain superfamily/Winged helix DNA-binding domain"/>
    <property type="match status" value="1"/>
</dbReference>